<comment type="similarity">
    <text evidence="2 12">Belongs to the glycosyl hydrolase 1 family.</text>
</comment>
<dbReference type="Gene3D" id="3.20.20.80">
    <property type="entry name" value="Glycosidases"/>
    <property type="match status" value="1"/>
</dbReference>
<dbReference type="InterPro" id="IPR017736">
    <property type="entry name" value="Glyco_hydro_1_beta-glucosidase"/>
</dbReference>
<gene>
    <name evidence="13" type="ORF">AM506_05390</name>
</gene>
<protein>
    <recommendedName>
        <fullName evidence="3 12">Beta-glucosidase</fullName>
        <ecNumber evidence="3 12">3.2.1.21</ecNumber>
    </recommendedName>
</protein>
<comment type="caution">
    <text evidence="13">The sequence shown here is derived from an EMBL/GenBank/DDBJ whole genome shotgun (WGS) entry which is preliminary data.</text>
</comment>
<dbReference type="AlphaFoldDB" id="A0A0P6W4L4"/>
<sequence length="455" mass="53050">MKFDKTFTFGTATSSYQIEGAHNEGGRTPSIWDMFCDIPGKVYKQHNGDLACDHYHRFEEDIQHIKRLGVDTYRFSIAWPRIFPEKGKYNQEGMDFYKKLAARLQEEGIKPAVTLYHWDLPMWAHEEGGWVNRESVEWFKDYARACFTELDAVVDSWITHNEPWCAGFLGYHQGVHAPGHTNLDEAVKAVHHMLLSHGKAVEMLKKEFKSVTDIGITLNLSPVYPNTDSVNDLLAANNADGYSNRWFLDPVFKGEYPKDMMNLFSKYVHTYDFIKEGDMDLISTECDFFGINYYSRGIVEFSAANDFMHKGAYSDYEKTGMGWDIAPNEFKDLIRRLREEYTDLPIYITENGAAYDDVLENGRVHDHERVNYLNLHLQAVSDLNEEGMNIQGYYLWSLMDNFEWSFGYDKRFGILYIDFDTQERIWKDSAFRYAEVIRNHKEKHGLHTNAEEVTQ</sequence>
<organism evidence="13 14">
    <name type="scientific">Rossellomorea vietnamensis</name>
    <dbReference type="NCBI Taxonomy" id="218284"/>
    <lineage>
        <taxon>Bacteria</taxon>
        <taxon>Bacillati</taxon>
        <taxon>Bacillota</taxon>
        <taxon>Bacilli</taxon>
        <taxon>Bacillales</taxon>
        <taxon>Bacillaceae</taxon>
        <taxon>Rossellomorea</taxon>
    </lineage>
</organism>
<dbReference type="InterPro" id="IPR017853">
    <property type="entry name" value="GH"/>
</dbReference>
<dbReference type="eggNOG" id="COG2723">
    <property type="taxonomic scope" value="Bacteria"/>
</dbReference>
<dbReference type="PANTHER" id="PTHR10353:SF36">
    <property type="entry name" value="LP05116P"/>
    <property type="match status" value="1"/>
</dbReference>
<evidence type="ECO:0000256" key="2">
    <source>
        <dbReference type="ARBA" id="ARBA00010838"/>
    </source>
</evidence>
<evidence type="ECO:0000256" key="12">
    <source>
        <dbReference type="RuleBase" id="RU361175"/>
    </source>
</evidence>
<evidence type="ECO:0000256" key="8">
    <source>
        <dbReference type="ARBA" id="ARBA00023326"/>
    </source>
</evidence>
<feature type="binding site" evidence="10">
    <location>
        <position position="117"/>
    </location>
    <ligand>
        <name>substrate</name>
    </ligand>
</feature>
<keyword evidence="4 12" id="KW-0378">Hydrolase</keyword>
<dbReference type="OrthoDB" id="9765195at2"/>
<dbReference type="GO" id="GO:0030245">
    <property type="term" value="P:cellulose catabolic process"/>
    <property type="evidence" value="ECO:0007669"/>
    <property type="project" value="UniProtKB-KW"/>
</dbReference>
<dbReference type="Pfam" id="PF00232">
    <property type="entry name" value="Glyco_hydro_1"/>
    <property type="match status" value="1"/>
</dbReference>
<dbReference type="InterPro" id="IPR001360">
    <property type="entry name" value="Glyco_hydro_1"/>
</dbReference>
<comment type="catalytic activity">
    <reaction evidence="1 12">
        <text>Hydrolysis of terminal, non-reducing beta-D-glucosyl residues with release of beta-D-glucose.</text>
        <dbReference type="EC" id="3.2.1.21"/>
    </reaction>
</comment>
<reference evidence="13 14" key="1">
    <citation type="submission" date="2015-08" db="EMBL/GenBank/DDBJ databases">
        <title>Draft Genome Sequence of Bacillus vietnamensis UCD-SED5.</title>
        <authorList>
            <person name="Lee R.D."/>
            <person name="Jospin G."/>
            <person name="Lang J.M."/>
            <person name="Coil D.A."/>
            <person name="Eisen J.A."/>
        </authorList>
    </citation>
    <scope>NUCLEOTIDE SEQUENCE [LARGE SCALE GENOMIC DNA]</scope>
    <source>
        <strain evidence="13 14">UCD-SED5</strain>
    </source>
</reference>
<evidence type="ECO:0000256" key="1">
    <source>
        <dbReference type="ARBA" id="ARBA00000448"/>
    </source>
</evidence>
<dbReference type="Proteomes" id="UP000050398">
    <property type="component" value="Unassembled WGS sequence"/>
</dbReference>
<dbReference type="PROSITE" id="PS00653">
    <property type="entry name" value="GLYCOSYL_HYDROL_F1_2"/>
    <property type="match status" value="1"/>
</dbReference>
<dbReference type="RefSeq" id="WP_060671469.1">
    <property type="nucleotide sequence ID" value="NZ_LIXZ01000003.1"/>
</dbReference>
<name>A0A0P6W4L4_9BACI</name>
<dbReference type="PROSITE" id="PS00572">
    <property type="entry name" value="GLYCOSYL_HYDROL_F1_1"/>
    <property type="match status" value="1"/>
</dbReference>
<keyword evidence="8" id="KW-0624">Polysaccharide degradation</keyword>
<dbReference type="NCBIfam" id="TIGR03356">
    <property type="entry name" value="BGL"/>
    <property type="match status" value="1"/>
</dbReference>
<feature type="active site" description="Proton donor" evidence="9">
    <location>
        <position position="162"/>
    </location>
</feature>
<keyword evidence="6" id="KW-0119">Carbohydrate metabolism</keyword>
<dbReference type="PATRIC" id="fig|218284.4.peg.2193"/>
<feature type="binding site" evidence="10">
    <location>
        <position position="294"/>
    </location>
    <ligand>
        <name>substrate</name>
    </ligand>
</feature>
<dbReference type="EC" id="3.2.1.21" evidence="3 12"/>
<feature type="active site" description="Nucleophile" evidence="9 11">
    <location>
        <position position="350"/>
    </location>
</feature>
<dbReference type="GO" id="GO:0005829">
    <property type="term" value="C:cytosol"/>
    <property type="evidence" value="ECO:0007669"/>
    <property type="project" value="TreeGrafter"/>
</dbReference>
<dbReference type="EMBL" id="LIXZ01000003">
    <property type="protein sequence ID" value="KPL60557.1"/>
    <property type="molecule type" value="Genomic_DNA"/>
</dbReference>
<dbReference type="InterPro" id="IPR018120">
    <property type="entry name" value="Glyco_hydro_1_AS"/>
</dbReference>
<dbReference type="FunFam" id="3.20.20.80:FF:000004">
    <property type="entry name" value="Beta-glucosidase 6-phospho-beta-glucosidase"/>
    <property type="match status" value="1"/>
</dbReference>
<evidence type="ECO:0000256" key="3">
    <source>
        <dbReference type="ARBA" id="ARBA00012744"/>
    </source>
</evidence>
<keyword evidence="5" id="KW-0136">Cellulose degradation</keyword>
<proteinExistence type="inferred from homology"/>
<accession>A0A0P6W4L4</accession>
<evidence type="ECO:0000256" key="9">
    <source>
        <dbReference type="PIRSR" id="PIRSR617736-1"/>
    </source>
</evidence>
<evidence type="ECO:0000313" key="14">
    <source>
        <dbReference type="Proteomes" id="UP000050398"/>
    </source>
</evidence>
<feature type="binding site" evidence="10">
    <location>
        <position position="161"/>
    </location>
    <ligand>
        <name>substrate</name>
    </ligand>
</feature>
<evidence type="ECO:0000313" key="13">
    <source>
        <dbReference type="EMBL" id="KPL60557.1"/>
    </source>
</evidence>
<evidence type="ECO:0000256" key="10">
    <source>
        <dbReference type="PIRSR" id="PIRSR617736-2"/>
    </source>
</evidence>
<feature type="binding site" evidence="10">
    <location>
        <position position="17"/>
    </location>
    <ligand>
        <name>substrate</name>
    </ligand>
</feature>
<dbReference type="PANTHER" id="PTHR10353">
    <property type="entry name" value="GLYCOSYL HYDROLASE"/>
    <property type="match status" value="1"/>
</dbReference>
<dbReference type="PRINTS" id="PR00131">
    <property type="entry name" value="GLHYDRLASE1"/>
</dbReference>
<evidence type="ECO:0000256" key="4">
    <source>
        <dbReference type="ARBA" id="ARBA00022801"/>
    </source>
</evidence>
<keyword evidence="7 12" id="KW-0326">Glycosidase</keyword>
<evidence type="ECO:0000256" key="11">
    <source>
        <dbReference type="PROSITE-ProRule" id="PRU10055"/>
    </source>
</evidence>
<evidence type="ECO:0000256" key="6">
    <source>
        <dbReference type="ARBA" id="ARBA00023277"/>
    </source>
</evidence>
<dbReference type="InterPro" id="IPR033132">
    <property type="entry name" value="GH_1_N_CS"/>
</dbReference>
<dbReference type="GO" id="GO:0008422">
    <property type="term" value="F:beta-glucosidase activity"/>
    <property type="evidence" value="ECO:0007669"/>
    <property type="project" value="UniProtKB-EC"/>
</dbReference>
<feature type="binding site" evidence="10">
    <location>
        <position position="396"/>
    </location>
    <ligand>
        <name>substrate</name>
    </ligand>
</feature>
<dbReference type="SUPFAM" id="SSF51445">
    <property type="entry name" value="(Trans)glycosidases"/>
    <property type="match status" value="1"/>
</dbReference>
<evidence type="ECO:0000256" key="5">
    <source>
        <dbReference type="ARBA" id="ARBA00023001"/>
    </source>
</evidence>
<evidence type="ECO:0000256" key="7">
    <source>
        <dbReference type="ARBA" id="ARBA00023295"/>
    </source>
</evidence>
<feature type="binding site" evidence="10">
    <location>
        <begin position="403"/>
        <end position="404"/>
    </location>
    <ligand>
        <name>substrate</name>
    </ligand>
</feature>